<dbReference type="Proteomes" id="UP001497497">
    <property type="component" value="Unassembled WGS sequence"/>
</dbReference>
<proteinExistence type="predicted"/>
<feature type="non-terminal residue" evidence="2">
    <location>
        <position position="265"/>
    </location>
</feature>
<gene>
    <name evidence="2" type="ORF">GSLYS_00016101001</name>
</gene>
<keyword evidence="1" id="KW-0472">Membrane</keyword>
<name>A0AAV2ICI6_LYMST</name>
<evidence type="ECO:0000313" key="3">
    <source>
        <dbReference type="Proteomes" id="UP001497497"/>
    </source>
</evidence>
<protein>
    <submittedName>
        <fullName evidence="2">Uncharacterized protein</fullName>
    </submittedName>
</protein>
<keyword evidence="1" id="KW-0812">Transmembrane</keyword>
<keyword evidence="1" id="KW-1133">Transmembrane helix</keyword>
<evidence type="ECO:0000313" key="2">
    <source>
        <dbReference type="EMBL" id="CAL1542567.1"/>
    </source>
</evidence>
<comment type="caution">
    <text evidence="2">The sequence shown here is derived from an EMBL/GenBank/DDBJ whole genome shotgun (WGS) entry which is preliminary data.</text>
</comment>
<dbReference type="EMBL" id="CAXITT010000492">
    <property type="protein sequence ID" value="CAL1542567.1"/>
    <property type="molecule type" value="Genomic_DNA"/>
</dbReference>
<sequence length="265" mass="29799">MQPTGSLTRFYSHHVTNQSTKRPPLLLGIIVTLVIKWIHILLQNKIKMSTTDTRVFWCLSSLTFLKTLTLISLLVYIKVLGLEIDIGKDPSYTHCITSNEPLQLLNPFLEELGSDYEAPNNDPNFISFEWAILKPGQGSRDILRITREPEVLKPGYRVYKLWSLQINNVEADDTATYIARLTVVGPKKIINFNLTVAKAPALKSDKITVTKQQNEVAGTVTYKCGQIADLGTPPIIFYWKSVKDGSILPADYKDGFLTITLSDNE</sequence>
<accession>A0AAV2ICI6</accession>
<feature type="transmembrane region" description="Helical" evidence="1">
    <location>
        <begin position="25"/>
        <end position="42"/>
    </location>
</feature>
<dbReference type="SUPFAM" id="SSF48726">
    <property type="entry name" value="Immunoglobulin"/>
    <property type="match status" value="1"/>
</dbReference>
<dbReference type="AlphaFoldDB" id="A0AAV2ICI6"/>
<dbReference type="InterPro" id="IPR036179">
    <property type="entry name" value="Ig-like_dom_sf"/>
</dbReference>
<organism evidence="2 3">
    <name type="scientific">Lymnaea stagnalis</name>
    <name type="common">Great pond snail</name>
    <name type="synonym">Helix stagnalis</name>
    <dbReference type="NCBI Taxonomy" id="6523"/>
    <lineage>
        <taxon>Eukaryota</taxon>
        <taxon>Metazoa</taxon>
        <taxon>Spiralia</taxon>
        <taxon>Lophotrochozoa</taxon>
        <taxon>Mollusca</taxon>
        <taxon>Gastropoda</taxon>
        <taxon>Heterobranchia</taxon>
        <taxon>Euthyneura</taxon>
        <taxon>Panpulmonata</taxon>
        <taxon>Hygrophila</taxon>
        <taxon>Lymnaeoidea</taxon>
        <taxon>Lymnaeidae</taxon>
        <taxon>Lymnaea</taxon>
    </lineage>
</organism>
<evidence type="ECO:0000256" key="1">
    <source>
        <dbReference type="SAM" id="Phobius"/>
    </source>
</evidence>
<reference evidence="2 3" key="1">
    <citation type="submission" date="2024-04" db="EMBL/GenBank/DDBJ databases">
        <authorList>
            <consortium name="Genoscope - CEA"/>
            <person name="William W."/>
        </authorList>
    </citation>
    <scope>NUCLEOTIDE SEQUENCE [LARGE SCALE GENOMIC DNA]</scope>
</reference>
<feature type="transmembrane region" description="Helical" evidence="1">
    <location>
        <begin position="54"/>
        <end position="77"/>
    </location>
</feature>
<keyword evidence="3" id="KW-1185">Reference proteome</keyword>